<comment type="catalytic activity">
    <reaction evidence="5">
        <text>D-xylose + NADP(+) = D-xylono-1,5-lactone + NADPH + H(+)</text>
        <dbReference type="Rhea" id="RHEA:22000"/>
        <dbReference type="ChEBI" id="CHEBI:15378"/>
        <dbReference type="ChEBI" id="CHEBI:15867"/>
        <dbReference type="ChEBI" id="CHEBI:53455"/>
        <dbReference type="ChEBI" id="CHEBI:57783"/>
        <dbReference type="ChEBI" id="CHEBI:58349"/>
        <dbReference type="EC" id="1.1.1.179"/>
    </reaction>
</comment>
<evidence type="ECO:0000259" key="6">
    <source>
        <dbReference type="Pfam" id="PF01408"/>
    </source>
</evidence>
<feature type="domain" description="Gfo/Idh/MocA-like oxidoreductase N-terminal" evidence="6">
    <location>
        <begin position="9"/>
        <end position="138"/>
    </location>
</feature>
<dbReference type="SUPFAM" id="SSF51735">
    <property type="entry name" value="NAD(P)-binding Rossmann-fold domains"/>
    <property type="match status" value="1"/>
</dbReference>
<evidence type="ECO:0000259" key="7">
    <source>
        <dbReference type="Pfam" id="PF22725"/>
    </source>
</evidence>
<dbReference type="PANTHER" id="PTHR22604:SF115">
    <property type="entry name" value="DIHYDRODIOL DEHYDROGENASE, PUTATIVE (AFU_ORTHOLOGUE AFUA_1G07520)-RELATED"/>
    <property type="match status" value="1"/>
</dbReference>
<organism evidence="8 9">
    <name type="scientific">Escovopsis weberi</name>
    <dbReference type="NCBI Taxonomy" id="150374"/>
    <lineage>
        <taxon>Eukaryota</taxon>
        <taxon>Fungi</taxon>
        <taxon>Dikarya</taxon>
        <taxon>Ascomycota</taxon>
        <taxon>Pezizomycotina</taxon>
        <taxon>Sordariomycetes</taxon>
        <taxon>Hypocreomycetidae</taxon>
        <taxon>Hypocreales</taxon>
        <taxon>Hypocreaceae</taxon>
        <taxon>Escovopsis</taxon>
    </lineage>
</organism>
<keyword evidence="2" id="KW-0560">Oxidoreductase</keyword>
<name>A0A0M8NAA8_ESCWE</name>
<comment type="caution">
    <text evidence="8">The sequence shown here is derived from an EMBL/GenBank/DDBJ whole genome shotgun (WGS) entry which is preliminary data.</text>
</comment>
<dbReference type="InterPro" id="IPR036291">
    <property type="entry name" value="NAD(P)-bd_dom_sf"/>
</dbReference>
<dbReference type="EC" id="1.1.1.179" evidence="3"/>
<dbReference type="InterPro" id="IPR055170">
    <property type="entry name" value="GFO_IDH_MocA-like_dom"/>
</dbReference>
<dbReference type="GO" id="GO:0047837">
    <property type="term" value="F:D-xylose 1-dehydrogenase (NADP+) activity"/>
    <property type="evidence" value="ECO:0007669"/>
    <property type="project" value="UniProtKB-EC"/>
</dbReference>
<dbReference type="Gene3D" id="3.30.360.10">
    <property type="entry name" value="Dihydrodipicolinate Reductase, domain 2"/>
    <property type="match status" value="1"/>
</dbReference>
<evidence type="ECO:0000313" key="9">
    <source>
        <dbReference type="Proteomes" id="UP000053831"/>
    </source>
</evidence>
<protein>
    <recommendedName>
        <fullName evidence="3">D-xylose 1-dehydrogenase (NADP(+), D-xylono-1,5-lactone-forming)</fullName>
        <ecNumber evidence="3">1.1.1.179</ecNumber>
    </recommendedName>
    <alternativeName>
        <fullName evidence="4">D-xylose-NADP dehydrogenase</fullName>
    </alternativeName>
</protein>
<keyword evidence="9" id="KW-1185">Reference proteome</keyword>
<comment type="similarity">
    <text evidence="1">Belongs to the Gfo/Idh/MocA family.</text>
</comment>
<dbReference type="Pfam" id="PF22725">
    <property type="entry name" value="GFO_IDH_MocA_C3"/>
    <property type="match status" value="1"/>
</dbReference>
<dbReference type="AlphaFoldDB" id="A0A0M8NAA8"/>
<sequence>MTPVPFNLKWGIMATGGIAEMFTTDLLCAPSSRSVDDISHQLVAVASSGSAEKCDRFLKAIKAPNPDSVKKYASYAQLVADADVEIVYVATPHSHHFQNCMLALEAGKHVLCEKALTVNVAQARKLFETAKAKNLFFMEAVWTRFFPLSIKVRELLAAGEIGDVYRTIADLSSNDHAENGKDLKFADNHRMVDLNLAGGAILDLGVYPLTWLFQTLYHIQPESIKESPRVVASSNLYRTGADDNTVIVCQFPGHRTMGVATTSMRVDTDPVGQCSNANPSVRIQGSRGEIQVMGTAYQPSQIKIIKNKAVQVLDFPIPSDPAREDRGRGMFWEADECARCLRDGKLESGGMPWQESVAVMEVMEEALRQGGVAYPALITTDVYDAKSPLNVGNQ</sequence>
<dbReference type="SUPFAM" id="SSF55347">
    <property type="entry name" value="Glyceraldehyde-3-phosphate dehydrogenase-like, C-terminal domain"/>
    <property type="match status" value="1"/>
</dbReference>
<evidence type="ECO:0000256" key="2">
    <source>
        <dbReference type="ARBA" id="ARBA00023002"/>
    </source>
</evidence>
<accession>A0A0M8NAA8</accession>
<reference evidence="8 9" key="1">
    <citation type="submission" date="2015-07" db="EMBL/GenBank/DDBJ databases">
        <title>The genome of the fungus Escovopsis weberi, a specialized disease agent of ant agriculture.</title>
        <authorList>
            <person name="de Man T.J."/>
            <person name="Stajich J.E."/>
            <person name="Kubicek C.P."/>
            <person name="Chenthamara K."/>
            <person name="Atanasova L."/>
            <person name="Druzhinina I.S."/>
            <person name="Birnbaum S."/>
            <person name="Barribeau S.M."/>
            <person name="Teiling C."/>
            <person name="Suen G."/>
            <person name="Currie C."/>
            <person name="Gerardo N.M."/>
        </authorList>
    </citation>
    <scope>NUCLEOTIDE SEQUENCE [LARGE SCALE GENOMIC DNA]</scope>
</reference>
<evidence type="ECO:0000256" key="5">
    <source>
        <dbReference type="ARBA" id="ARBA00049233"/>
    </source>
</evidence>
<proteinExistence type="inferred from homology"/>
<evidence type="ECO:0000313" key="8">
    <source>
        <dbReference type="EMBL" id="KOS23261.1"/>
    </source>
</evidence>
<dbReference type="OrthoDB" id="2129491at2759"/>
<dbReference type="EMBL" id="LGSR01000002">
    <property type="protein sequence ID" value="KOS23261.1"/>
    <property type="molecule type" value="Genomic_DNA"/>
</dbReference>
<feature type="domain" description="GFO/IDH/MocA-like oxidoreductase" evidence="7">
    <location>
        <begin position="151"/>
        <end position="290"/>
    </location>
</feature>
<dbReference type="InterPro" id="IPR050984">
    <property type="entry name" value="Gfo/Idh/MocA_domain"/>
</dbReference>
<evidence type="ECO:0000256" key="1">
    <source>
        <dbReference type="ARBA" id="ARBA00010928"/>
    </source>
</evidence>
<dbReference type="GO" id="GO:0000166">
    <property type="term" value="F:nucleotide binding"/>
    <property type="evidence" value="ECO:0007669"/>
    <property type="project" value="InterPro"/>
</dbReference>
<dbReference type="Proteomes" id="UP000053831">
    <property type="component" value="Unassembled WGS sequence"/>
</dbReference>
<evidence type="ECO:0000256" key="3">
    <source>
        <dbReference type="ARBA" id="ARBA00038984"/>
    </source>
</evidence>
<dbReference type="PANTHER" id="PTHR22604">
    <property type="entry name" value="OXIDOREDUCTASES"/>
    <property type="match status" value="1"/>
</dbReference>
<dbReference type="Gene3D" id="3.40.50.720">
    <property type="entry name" value="NAD(P)-binding Rossmann-like Domain"/>
    <property type="match status" value="1"/>
</dbReference>
<dbReference type="InterPro" id="IPR000683">
    <property type="entry name" value="Gfo/Idh/MocA-like_OxRdtase_N"/>
</dbReference>
<gene>
    <name evidence="8" type="ORF">ESCO_003620</name>
</gene>
<dbReference type="Pfam" id="PF01408">
    <property type="entry name" value="GFO_IDH_MocA"/>
    <property type="match status" value="1"/>
</dbReference>
<evidence type="ECO:0000256" key="4">
    <source>
        <dbReference type="ARBA" id="ARBA00042988"/>
    </source>
</evidence>
<dbReference type="STRING" id="150374.A0A0M8NAA8"/>